<dbReference type="InterPro" id="IPR011991">
    <property type="entry name" value="ArsR-like_HTH"/>
</dbReference>
<dbReference type="InterPro" id="IPR005090">
    <property type="entry name" value="RepC_N"/>
</dbReference>
<dbReference type="AlphaFoldDB" id="A0A8H9CAC9"/>
<feature type="compositionally biased region" description="Basic and acidic residues" evidence="1">
    <location>
        <begin position="268"/>
        <end position="303"/>
    </location>
</feature>
<dbReference type="Proteomes" id="UP000663508">
    <property type="component" value="Plasmid pVL1_3"/>
</dbReference>
<feature type="domain" description="Plasmid replication protein C C-terminal" evidence="3">
    <location>
        <begin position="316"/>
        <end position="415"/>
    </location>
</feature>
<evidence type="ECO:0000313" key="5">
    <source>
        <dbReference type="Proteomes" id="UP000663508"/>
    </source>
</evidence>
<dbReference type="Pfam" id="PF11800">
    <property type="entry name" value="RP-C_C"/>
    <property type="match status" value="1"/>
</dbReference>
<dbReference type="InterPro" id="IPR047611">
    <property type="entry name" value="RepABC_RepC"/>
</dbReference>
<reference evidence="4" key="1">
    <citation type="submission" date="2020-11" db="EMBL/GenBank/DDBJ databases">
        <title>Complete genome sequence of a novel pathogenic Methylobacterium strain isolated from rice in Vietnam.</title>
        <authorList>
            <person name="Lai K."/>
            <person name="Okazaki S."/>
            <person name="Higashi K."/>
            <person name="Mori H."/>
            <person name="Toyoda A."/>
            <person name="Kurokawa K."/>
        </authorList>
    </citation>
    <scope>NUCLEOTIDE SEQUENCE</scope>
    <source>
        <strain evidence="4">VL1</strain>
        <plasmid evidence="4">pVL1_3</plasmid>
    </source>
</reference>
<dbReference type="NCBIfam" id="NF010396">
    <property type="entry name" value="PRK13824.1"/>
    <property type="match status" value="1"/>
</dbReference>
<evidence type="ECO:0000256" key="1">
    <source>
        <dbReference type="SAM" id="MobiDB-lite"/>
    </source>
</evidence>
<sequence length="425" mass="45782">MKQTSGRLGEVAGRITAPFGSRSLTAAQIAAQADASRPADGVVAEKWRVLHDLTTARVRYGLSSATLVVLEALLTCLPERMLAPTDDAPDLVVFPSNRSLAARARGLSEAALRRHLSALVEAGLVIRRDSPNGKRYVRRGEGGQITHAYGFDLTPLAVRASEIAALADTVRAEALAQSLARETVSLLRRDCAKLLDALDVADGTGDPGEPTPAELRERYCALVASYPRRPEPAEVAALGEALEALALAVSRALIFRQESKKVSGSAAHFERHIQNSTTERPDCEKASRDKEKVVGIPGSRRDPAATAHTAVRSTYPLHSVLDACPQVQDFARSGIRSWDDLMETADRIRPMLGISAAAWSDAQDAMGPEAAAITLAAMLERSESIKSHGGYLRALTERKRDGKYSLGPVLQALRRSRINFERVTG</sequence>
<keyword evidence="4" id="KW-0614">Plasmid</keyword>
<gene>
    <name evidence="4" type="primary">repC_3</name>
    <name evidence="4" type="ORF">mvi_64870</name>
</gene>
<dbReference type="EMBL" id="AP024148">
    <property type="protein sequence ID" value="BCM88026.1"/>
    <property type="molecule type" value="Genomic_DNA"/>
</dbReference>
<dbReference type="SUPFAM" id="SSF46785">
    <property type="entry name" value="Winged helix' DNA-binding domain"/>
    <property type="match status" value="1"/>
</dbReference>
<geneLocation type="plasmid" evidence="4 5">
    <name>pVL1_3</name>
</geneLocation>
<organism evidence="4 5">
    <name type="scientific">Methylobacterium indicum</name>
    <dbReference type="NCBI Taxonomy" id="1775910"/>
    <lineage>
        <taxon>Bacteria</taxon>
        <taxon>Pseudomonadati</taxon>
        <taxon>Pseudomonadota</taxon>
        <taxon>Alphaproteobacteria</taxon>
        <taxon>Hyphomicrobiales</taxon>
        <taxon>Methylobacteriaceae</taxon>
        <taxon>Methylobacterium</taxon>
    </lineage>
</organism>
<dbReference type="Gene3D" id="1.10.10.10">
    <property type="entry name" value="Winged helix-like DNA-binding domain superfamily/Winged helix DNA-binding domain"/>
    <property type="match status" value="1"/>
</dbReference>
<dbReference type="NCBIfam" id="NF040974">
    <property type="entry name" value="RepABC_RepC"/>
    <property type="match status" value="1"/>
</dbReference>
<dbReference type="InterPro" id="IPR036388">
    <property type="entry name" value="WH-like_DNA-bd_sf"/>
</dbReference>
<dbReference type="KEGG" id="mind:mvi_64870"/>
<protein>
    <submittedName>
        <fullName evidence="4">Replication initiation protein</fullName>
    </submittedName>
</protein>
<evidence type="ECO:0000259" key="2">
    <source>
        <dbReference type="Pfam" id="PF03428"/>
    </source>
</evidence>
<evidence type="ECO:0000313" key="4">
    <source>
        <dbReference type="EMBL" id="BCM88026.1"/>
    </source>
</evidence>
<accession>A0A8H9CAC9</accession>
<dbReference type="CDD" id="cd00090">
    <property type="entry name" value="HTH_ARSR"/>
    <property type="match status" value="1"/>
</dbReference>
<feature type="region of interest" description="Disordered" evidence="1">
    <location>
        <begin position="266"/>
        <end position="305"/>
    </location>
</feature>
<feature type="domain" description="Plasmid replication protein C N-terminal" evidence="2">
    <location>
        <begin position="22"/>
        <end position="197"/>
    </location>
</feature>
<name>A0A8H9CAC9_9HYPH</name>
<proteinExistence type="predicted"/>
<evidence type="ECO:0000259" key="3">
    <source>
        <dbReference type="Pfam" id="PF11800"/>
    </source>
</evidence>
<dbReference type="InterPro" id="IPR036390">
    <property type="entry name" value="WH_DNA-bd_sf"/>
</dbReference>
<dbReference type="InterPro" id="IPR021760">
    <property type="entry name" value="RepC_C"/>
</dbReference>
<dbReference type="GO" id="GO:0006355">
    <property type="term" value="P:regulation of DNA-templated transcription"/>
    <property type="evidence" value="ECO:0007669"/>
    <property type="project" value="UniProtKB-ARBA"/>
</dbReference>
<dbReference type="Pfam" id="PF03428">
    <property type="entry name" value="RP-C"/>
    <property type="match status" value="1"/>
</dbReference>
<dbReference type="RefSeq" id="WP_244749145.1">
    <property type="nucleotide sequence ID" value="NZ_AP024148.1"/>
</dbReference>